<comment type="caution">
    <text evidence="1">The sequence shown here is derived from an EMBL/GenBank/DDBJ whole genome shotgun (WGS) entry which is preliminary data.</text>
</comment>
<accession>A0A0J8BTE6</accession>
<organism evidence="1 2">
    <name type="scientific">Streptomyces viridochromogenes</name>
    <dbReference type="NCBI Taxonomy" id="1938"/>
    <lineage>
        <taxon>Bacteria</taxon>
        <taxon>Bacillati</taxon>
        <taxon>Actinomycetota</taxon>
        <taxon>Actinomycetes</taxon>
        <taxon>Kitasatosporales</taxon>
        <taxon>Streptomycetaceae</taxon>
        <taxon>Streptomyces</taxon>
    </lineage>
</organism>
<reference evidence="1 2" key="1">
    <citation type="submission" date="2015-06" db="EMBL/GenBank/DDBJ databases">
        <authorList>
            <person name="Ju K.-S."/>
            <person name="Doroghazi J.R."/>
            <person name="Metcalf W.W."/>
        </authorList>
    </citation>
    <scope>NUCLEOTIDE SEQUENCE [LARGE SCALE GENOMIC DNA]</scope>
    <source>
        <strain evidence="1 2">NRRL 3414</strain>
    </source>
</reference>
<dbReference type="AlphaFoldDB" id="A0A0J8BTE6"/>
<evidence type="ECO:0000313" key="2">
    <source>
        <dbReference type="Proteomes" id="UP000037432"/>
    </source>
</evidence>
<dbReference type="OrthoDB" id="3767110at2"/>
<dbReference type="RefSeq" id="WP_048585878.1">
    <property type="nucleotide sequence ID" value="NZ_LFNT01000069.1"/>
</dbReference>
<sequence length="355" mass="36481">MSDLFIAAGGGGDPVGTAITAATVGRVLTGTPLGETTIATYAWERLEVDPTPGPLGCVHFTGLALQAGIPVITPITQPIAPAGSTLPDLAADLTARLVLLDPWQGLAAMADQLRRLVDAGHDHVRIVDVGGDILTHGDEDTLCSPLVDALVLAACRLAGVPATVYVAGPGTDGEIPQADVLDRLDGEALTPLGQDVAAIRTALSWHPSEASALFAAAVDGVRGPVRTVNHRIPLTDASARVHSTGLDEAVAHNTVAAHLLAAPPPTLEAAADLSAKLTGLHELDRERVGAREPSPSARAALPWTEQAAREVIRAAAQGAPYVTLRFAARALGLTWRQIPSLRGLLGAEGAVLALV</sequence>
<protein>
    <recommendedName>
        <fullName evidence="3">DUF1152 domain-containing protein</fullName>
    </recommendedName>
</protein>
<dbReference type="Pfam" id="PF06626">
    <property type="entry name" value="DUF1152"/>
    <property type="match status" value="1"/>
</dbReference>
<dbReference type="PATRIC" id="fig|1938.3.peg.8195"/>
<gene>
    <name evidence="1" type="ORF">ACM01_37365</name>
</gene>
<proteinExistence type="predicted"/>
<dbReference type="EMBL" id="LFNT01000069">
    <property type="protein sequence ID" value="KMS68855.1"/>
    <property type="molecule type" value="Genomic_DNA"/>
</dbReference>
<name>A0A0J8BTE6_STRVR</name>
<evidence type="ECO:0000313" key="1">
    <source>
        <dbReference type="EMBL" id="KMS68855.1"/>
    </source>
</evidence>
<dbReference type="InterPro" id="IPR010581">
    <property type="entry name" value="DUF1152"/>
</dbReference>
<dbReference type="Proteomes" id="UP000037432">
    <property type="component" value="Unassembled WGS sequence"/>
</dbReference>
<evidence type="ECO:0008006" key="3">
    <source>
        <dbReference type="Google" id="ProtNLM"/>
    </source>
</evidence>